<comment type="caution">
    <text evidence="1">The sequence shown here is derived from an EMBL/GenBank/DDBJ whole genome shotgun (WGS) entry which is preliminary data.</text>
</comment>
<name>A0A928ZZ87_LEPEC</name>
<protein>
    <submittedName>
        <fullName evidence="1">Uncharacterized protein</fullName>
    </submittedName>
</protein>
<proteinExistence type="predicted"/>
<reference evidence="1" key="1">
    <citation type="submission" date="2020-10" db="EMBL/GenBank/DDBJ databases">
        <authorList>
            <person name="Castelo-Branco R."/>
            <person name="Eusebio N."/>
            <person name="Adriana R."/>
            <person name="Vieira A."/>
            <person name="Brugerolle De Fraissinette N."/>
            <person name="Rezende De Castro R."/>
            <person name="Schneider M.P."/>
            <person name="Vasconcelos V."/>
            <person name="Leao P.N."/>
        </authorList>
    </citation>
    <scope>NUCLEOTIDE SEQUENCE</scope>
    <source>
        <strain evidence="1">LEGE 11479</strain>
    </source>
</reference>
<evidence type="ECO:0000313" key="1">
    <source>
        <dbReference type="EMBL" id="MBE9070167.1"/>
    </source>
</evidence>
<dbReference type="AlphaFoldDB" id="A0A928ZZ87"/>
<sequence length="165" mass="18771">MARLQEGFQDTQHYILEKQVPVICDDETTWRAFMRNGENLLVAKDAVGKYTVITVFLGFNHGEIETPQFFQTTCFGASSETRSKYSATWERACLRHRGTVACAESLTKFAADQAAGVDKSFEFVDCNVVPGELQFILQSEAEAIEFMPTNRENWERRGRVIVFLL</sequence>
<dbReference type="RefSeq" id="WP_193996050.1">
    <property type="nucleotide sequence ID" value="NZ_JADEXP010000384.1"/>
</dbReference>
<accession>A0A928ZZ87</accession>
<keyword evidence="2" id="KW-1185">Reference proteome</keyword>
<evidence type="ECO:0000313" key="2">
    <source>
        <dbReference type="Proteomes" id="UP000615026"/>
    </source>
</evidence>
<organism evidence="1 2">
    <name type="scientific">Leptolyngbya cf. ectocarpi LEGE 11479</name>
    <dbReference type="NCBI Taxonomy" id="1828722"/>
    <lineage>
        <taxon>Bacteria</taxon>
        <taxon>Bacillati</taxon>
        <taxon>Cyanobacteriota</taxon>
        <taxon>Cyanophyceae</taxon>
        <taxon>Leptolyngbyales</taxon>
        <taxon>Leptolyngbyaceae</taxon>
        <taxon>Leptolyngbya group</taxon>
        <taxon>Leptolyngbya</taxon>
    </lineage>
</organism>
<dbReference type="Proteomes" id="UP000615026">
    <property type="component" value="Unassembled WGS sequence"/>
</dbReference>
<gene>
    <name evidence="1" type="ORF">IQ260_26350</name>
</gene>
<dbReference type="EMBL" id="JADEXP010000384">
    <property type="protein sequence ID" value="MBE9070167.1"/>
    <property type="molecule type" value="Genomic_DNA"/>
</dbReference>